<keyword evidence="1" id="KW-0472">Membrane</keyword>
<name>A0ABY5ZLK5_9BACT</name>
<keyword evidence="1" id="KW-1133">Transmembrane helix</keyword>
<organism evidence="2 3">
    <name type="scientific">Geoalkalibacter halelectricus</name>
    <dbReference type="NCBI Taxonomy" id="2847045"/>
    <lineage>
        <taxon>Bacteria</taxon>
        <taxon>Pseudomonadati</taxon>
        <taxon>Thermodesulfobacteriota</taxon>
        <taxon>Desulfuromonadia</taxon>
        <taxon>Desulfuromonadales</taxon>
        <taxon>Geoalkalibacteraceae</taxon>
        <taxon>Geoalkalibacter</taxon>
    </lineage>
</organism>
<feature type="transmembrane region" description="Helical" evidence="1">
    <location>
        <begin position="362"/>
        <end position="383"/>
    </location>
</feature>
<protein>
    <submittedName>
        <fullName evidence="2">Efflux RND transporter permease subunit</fullName>
    </submittedName>
</protein>
<dbReference type="SUPFAM" id="SSF82714">
    <property type="entry name" value="Multidrug efflux transporter AcrB TolC docking domain, DN and DC subdomains"/>
    <property type="match status" value="2"/>
</dbReference>
<dbReference type="SUPFAM" id="SSF82866">
    <property type="entry name" value="Multidrug efflux transporter AcrB transmembrane domain"/>
    <property type="match status" value="2"/>
</dbReference>
<feature type="transmembrane region" description="Helical" evidence="1">
    <location>
        <begin position="336"/>
        <end position="355"/>
    </location>
</feature>
<evidence type="ECO:0000256" key="1">
    <source>
        <dbReference type="SAM" id="Phobius"/>
    </source>
</evidence>
<dbReference type="PANTHER" id="PTHR32063">
    <property type="match status" value="1"/>
</dbReference>
<feature type="transmembrane region" description="Helical" evidence="1">
    <location>
        <begin position="434"/>
        <end position="456"/>
    </location>
</feature>
<evidence type="ECO:0000313" key="3">
    <source>
        <dbReference type="Proteomes" id="UP001060414"/>
    </source>
</evidence>
<feature type="transmembrane region" description="Helical" evidence="1">
    <location>
        <begin position="529"/>
        <end position="549"/>
    </location>
</feature>
<keyword evidence="3" id="KW-1185">Reference proteome</keyword>
<feature type="transmembrane region" description="Helical" evidence="1">
    <location>
        <begin position="952"/>
        <end position="970"/>
    </location>
</feature>
<feature type="transmembrane region" description="Helical" evidence="1">
    <location>
        <begin position="462"/>
        <end position="485"/>
    </location>
</feature>
<feature type="transmembrane region" description="Helical" evidence="1">
    <location>
        <begin position="903"/>
        <end position="924"/>
    </location>
</feature>
<dbReference type="InterPro" id="IPR027463">
    <property type="entry name" value="AcrB_DN_DC_subdom"/>
</dbReference>
<dbReference type="Gene3D" id="3.30.2090.10">
    <property type="entry name" value="Multidrug efflux transporter AcrB TolC docking domain, DN and DC subdomains"/>
    <property type="match status" value="2"/>
</dbReference>
<dbReference type="Gene3D" id="3.30.70.1320">
    <property type="entry name" value="Multidrug efflux transporter AcrB pore domain like"/>
    <property type="match status" value="1"/>
</dbReference>
<dbReference type="Gene3D" id="3.30.70.1440">
    <property type="entry name" value="Multidrug efflux transporter AcrB pore domain"/>
    <property type="match status" value="1"/>
</dbReference>
<sequence length="1033" mass="113648">MFLSHMSIKRPVTATMLVGALVIFGLIGFARLGVSLFPDVDYPMVTVTTTWDNARPEEVDNEITDLLEDAIAGVSGIKHIISQSMEGRSRITIEFELHKDLDIAAQEVRDKVSARLRRLPSDADVPVVDKLDINAQPIMWLAVTGQRAIEDLTLLADEQVRPILQKIDGVGEVRLGGAREKQVHIRLMRERLAAYGIGVDEVIDAIRRQHVEVPGGKIESAQKEFLIRTVGEFESPEEFNNVIVAHRGGTPVRLGQLGTAEAGRTEDRPAGRFTNREGVERTAALGITPRSGANEVAIAREVRALLPEIRAGLPEGMAIHVATDTTRFIEQSIDEIKFQLVLGGLAAAFVILLFLQNIRTTVISAVAIPTSIIATFACMYAMGFTMNNMSMLALVLAVGLVIDDAIVMTENIFRHRTALDKGPMLAAYEGSREIGFAIISTTLAMAGVFLPVAFMGGMIGRFFFEFAVTVAFAIACSTFVALTLVPMLNSRFLKRGSPNLQVFRVFDRIMAWGADFYRRWMHRFLAHRVLVLAMALAAMVAGGWIFSILGKEFITEEDQSRFVVRIQTPLAYAVDKTDEVMQRVEEQLREIPEVSHFFSFTGWGGSNRATAFVTLVPKSERERSQREIQTEVRQMLRQMPDVRGSATPISPLGGGQRNEDIQFVIQGPDLTEIDRISREVMTRLEETSGYSGITRDLEVGKPEVRVRIDREKAAEAGISARDIATAVGALLGGVEVATYREGGRSYDVRLRLLPEQRLLPTDIERIFLRGADGGLRDISNFASIEEGVGPSVINRLDRQRSATVYANLEGGKLLGDAMPEVQAIAAAFLTEGYTTKFSGAAETFQETGQYILFAFLLAILLTYMVLAAQFESFSQPFAIMMGLPLSFLGAFGLLWIMGNTFNLFSMIGLVLLIGLVTKNGILLIDYTNQLRRRGMEVHDALVEAGATRLRPILMTAISTIAGVLPVAIGFGEGSESRQPMAVAITGGLLSSTFLTLAVLPVIYSYLDQAGRWSLLERFKGWLIAREEGEKDQS</sequence>
<dbReference type="RefSeq" id="WP_260748306.1">
    <property type="nucleotide sequence ID" value="NZ_CP092109.1"/>
</dbReference>
<reference evidence="2" key="1">
    <citation type="journal article" date="2022" name="Environ. Microbiol.">
        <title>Geoalkalibacter halelectricus SAP #1 sp. nov. possessing extracellular electron transfer and mineral#reducing capabilities from a haloalkaline environment.</title>
        <authorList>
            <person name="Yadav S."/>
            <person name="Singh R."/>
            <person name="Sundharam S.S."/>
            <person name="Chaudhary S."/>
            <person name="Krishnamurthi S."/>
            <person name="Patil S.A."/>
        </authorList>
    </citation>
    <scope>NUCLEOTIDE SEQUENCE</scope>
    <source>
        <strain evidence="2">SAP-1</strain>
    </source>
</reference>
<feature type="transmembrane region" description="Helical" evidence="1">
    <location>
        <begin position="982"/>
        <end position="1006"/>
    </location>
</feature>
<gene>
    <name evidence="2" type="ORF">L9S41_00800</name>
</gene>
<feature type="transmembrane region" description="Helical" evidence="1">
    <location>
        <begin position="389"/>
        <end position="413"/>
    </location>
</feature>
<accession>A0ABY5ZLK5</accession>
<dbReference type="Pfam" id="PF00873">
    <property type="entry name" value="ACR_tran"/>
    <property type="match status" value="1"/>
</dbReference>
<evidence type="ECO:0000313" key="2">
    <source>
        <dbReference type="EMBL" id="UWZ79953.1"/>
    </source>
</evidence>
<keyword evidence="1" id="KW-0812">Transmembrane</keyword>
<dbReference type="Gene3D" id="1.20.1640.10">
    <property type="entry name" value="Multidrug efflux transporter AcrB transmembrane domain"/>
    <property type="match status" value="2"/>
</dbReference>
<feature type="transmembrane region" description="Helical" evidence="1">
    <location>
        <begin position="877"/>
        <end position="897"/>
    </location>
</feature>
<dbReference type="EMBL" id="CP092109">
    <property type="protein sequence ID" value="UWZ79953.1"/>
    <property type="molecule type" value="Genomic_DNA"/>
</dbReference>
<dbReference type="SUPFAM" id="SSF82693">
    <property type="entry name" value="Multidrug efflux transporter AcrB pore domain, PN1, PN2, PC1 and PC2 subdomains"/>
    <property type="match status" value="3"/>
</dbReference>
<dbReference type="InterPro" id="IPR001036">
    <property type="entry name" value="Acrflvin-R"/>
</dbReference>
<feature type="transmembrane region" description="Helical" evidence="1">
    <location>
        <begin position="12"/>
        <end position="34"/>
    </location>
</feature>
<proteinExistence type="predicted"/>
<feature type="transmembrane region" description="Helical" evidence="1">
    <location>
        <begin position="850"/>
        <end position="870"/>
    </location>
</feature>
<dbReference type="Proteomes" id="UP001060414">
    <property type="component" value="Chromosome"/>
</dbReference>
<dbReference type="Gene3D" id="3.30.70.1430">
    <property type="entry name" value="Multidrug efflux transporter AcrB pore domain"/>
    <property type="match status" value="2"/>
</dbReference>
<dbReference type="PANTHER" id="PTHR32063:SF0">
    <property type="entry name" value="SWARMING MOTILITY PROTEIN SWRC"/>
    <property type="match status" value="1"/>
</dbReference>
<dbReference type="PRINTS" id="PR00702">
    <property type="entry name" value="ACRIFLAVINRP"/>
</dbReference>